<protein>
    <submittedName>
        <fullName evidence="1">Transporter</fullName>
    </submittedName>
</protein>
<dbReference type="Proteomes" id="UP001611383">
    <property type="component" value="Chromosome"/>
</dbReference>
<gene>
    <name evidence="1" type="ORF">F0U60_28485</name>
</gene>
<keyword evidence="2" id="KW-1185">Reference proteome</keyword>
<dbReference type="Pfam" id="PF13557">
    <property type="entry name" value="Phenol_MetA_deg"/>
    <property type="match status" value="1"/>
</dbReference>
<dbReference type="EMBL" id="CP043494">
    <property type="protein sequence ID" value="WNG47622.1"/>
    <property type="molecule type" value="Genomic_DNA"/>
</dbReference>
<name>A0ABY9WWV4_9BACT</name>
<dbReference type="InterPro" id="IPR025737">
    <property type="entry name" value="FApF"/>
</dbReference>
<accession>A0ABY9WWV4</accession>
<evidence type="ECO:0000313" key="1">
    <source>
        <dbReference type="EMBL" id="WNG47622.1"/>
    </source>
</evidence>
<proteinExistence type="predicted"/>
<evidence type="ECO:0000313" key="2">
    <source>
        <dbReference type="Proteomes" id="UP001611383"/>
    </source>
</evidence>
<organism evidence="1 2">
    <name type="scientific">Archangium minus</name>
    <dbReference type="NCBI Taxonomy" id="83450"/>
    <lineage>
        <taxon>Bacteria</taxon>
        <taxon>Pseudomonadati</taxon>
        <taxon>Myxococcota</taxon>
        <taxon>Myxococcia</taxon>
        <taxon>Myxococcales</taxon>
        <taxon>Cystobacterineae</taxon>
        <taxon>Archangiaceae</taxon>
        <taxon>Archangium</taxon>
    </lineage>
</organism>
<sequence length="513" mass="57408">MNTGYLLCEDKGSLPLMLYDVPQIAPLPPLYVAVKLVRLWARAEVLHAMDKSSATRILEPAVAFMTSPFARRGLDRIPRQSHTLPMKNRKSSQHIQASHCHASRFTMRNSSVIHSSFRHAKQPHHSQLISLCEMRPQRQEVRRSEGAAAPVSRQYLHGLGWRVASCQRAMSSDRDSWVSWSSRYLRNQQGTTRTMMNNPSKTAQRGHGIPLLISCVLALFFLLPQRALAQTDARDYEAGIYLPSKTLMLNTYLRYSSTSDQQLASQATMVLRGTYLLKYGNIGMAPIDLIFAATNVNITSAATGGQQVGMTGISDLIYAPTFGLGFNEQSDHPTAVASTVYVTIPVGDYDPNRGPLNIGQNRWIFRPQLSIYQRYKILTAQLVGNVGFSTTNDDFRLNVAPAGTPPTLVQFQNSRELSYSFEGHLAVDLSKSFYLALSYFLTANGRQNLRADLGGQQLNLVLTEKQTVQSVRFSPTIRLNPSSLLMLQYQKDFRATGGASRNQSYQVRFTHFF</sequence>
<reference evidence="1 2" key="1">
    <citation type="submission" date="2019-08" db="EMBL/GenBank/DDBJ databases">
        <title>Archangium and Cystobacter genomes.</title>
        <authorList>
            <person name="Chen I.-C.K."/>
            <person name="Wielgoss S."/>
        </authorList>
    </citation>
    <scope>NUCLEOTIDE SEQUENCE [LARGE SCALE GENOMIC DNA]</scope>
    <source>
        <strain evidence="1 2">Cbm 6</strain>
    </source>
</reference>